<keyword evidence="3" id="KW-0804">Transcription</keyword>
<evidence type="ECO:0000256" key="1">
    <source>
        <dbReference type="ARBA" id="ARBA00023015"/>
    </source>
</evidence>
<proteinExistence type="predicted"/>
<dbReference type="SMART" id="SM00342">
    <property type="entry name" value="HTH_ARAC"/>
    <property type="match status" value="1"/>
</dbReference>
<sequence>MRNFEFFLDKLSELGRVEITCYSHGQFWDLHTHTGFNPLRENTALRDRLIEMTAKHPQLPALIRDAHDVLFAAILWEDDSVYNSEIAAGESSAGGIHGDVISPAGGAHQTFPSAAEDPSQKSGSPAWFLIGPAALHSMDVLELHQYYRTYADSSVTEKHPPVLSFARFISMVQIAAMVLGKRTDEEEIIRKNHLDAGISAGLAADQVQFSLRQEEEESAHHTYSDEQALLNYVREGRAEEALHLNMRLDQQLGQMSQNRIMQWRKLVTVSVALASRAAIDGGVSPGEAYKLSDYYLQKSDTCMDVPALIACRNQAVRNFCERVAAQKERRACSGYVQQCCEYVCQHYREKILLDDIADHLHISPTYLSRIFSREMKIRLQEYISRFRVERAANLLKYSDESIARIGDYVGFPSQSYFGNTFKRYTGMTPGQYREKHQNSSFR</sequence>
<protein>
    <submittedName>
        <fullName evidence="5">AraC family transcriptional regulator</fullName>
    </submittedName>
</protein>
<dbReference type="PROSITE" id="PS01124">
    <property type="entry name" value="HTH_ARAC_FAMILY_2"/>
    <property type="match status" value="1"/>
</dbReference>
<dbReference type="PRINTS" id="PR00032">
    <property type="entry name" value="HTHARAC"/>
</dbReference>
<dbReference type="InterPro" id="IPR020449">
    <property type="entry name" value="Tscrpt_reg_AraC-type_HTH"/>
</dbReference>
<dbReference type="SUPFAM" id="SSF46689">
    <property type="entry name" value="Homeodomain-like"/>
    <property type="match status" value="2"/>
</dbReference>
<dbReference type="Pfam" id="PF12833">
    <property type="entry name" value="HTH_18"/>
    <property type="match status" value="1"/>
</dbReference>
<dbReference type="GO" id="GO:0043565">
    <property type="term" value="F:sequence-specific DNA binding"/>
    <property type="evidence" value="ECO:0007669"/>
    <property type="project" value="InterPro"/>
</dbReference>
<dbReference type="InterPro" id="IPR018060">
    <property type="entry name" value="HTH_AraC"/>
</dbReference>
<dbReference type="AlphaFoldDB" id="A0A426DDD5"/>
<dbReference type="Gene3D" id="1.10.10.60">
    <property type="entry name" value="Homeodomain-like"/>
    <property type="match status" value="2"/>
</dbReference>
<dbReference type="InterPro" id="IPR009057">
    <property type="entry name" value="Homeodomain-like_sf"/>
</dbReference>
<dbReference type="InterPro" id="IPR018062">
    <property type="entry name" value="HTH_AraC-typ_CS"/>
</dbReference>
<dbReference type="EMBL" id="RHJS01000002">
    <property type="protein sequence ID" value="RRK30742.1"/>
    <property type="molecule type" value="Genomic_DNA"/>
</dbReference>
<keyword evidence="6" id="KW-1185">Reference proteome</keyword>
<evidence type="ECO:0000256" key="3">
    <source>
        <dbReference type="ARBA" id="ARBA00023163"/>
    </source>
</evidence>
<evidence type="ECO:0000259" key="4">
    <source>
        <dbReference type="PROSITE" id="PS01124"/>
    </source>
</evidence>
<keyword evidence="1" id="KW-0805">Transcription regulation</keyword>
<keyword evidence="2" id="KW-0238">DNA-binding</keyword>
<reference evidence="5" key="1">
    <citation type="submission" date="2018-10" db="EMBL/GenBank/DDBJ databases">
        <title>Schaedlerella arabinophila gen. nov. sp. nov., isolated from the mouse intestinal tract and comparative analysis with the genome of the closely related altered Schaedler flora strain ASF502.</title>
        <authorList>
            <person name="Miyake S."/>
            <person name="Soh M."/>
            <person name="Seedorf H."/>
        </authorList>
    </citation>
    <scope>NUCLEOTIDE SEQUENCE [LARGE SCALE GENOMIC DNA]</scope>
    <source>
        <strain evidence="5">DSM 106076</strain>
    </source>
</reference>
<comment type="caution">
    <text evidence="5">The sequence shown here is derived from an EMBL/GenBank/DDBJ whole genome shotgun (WGS) entry which is preliminary data.</text>
</comment>
<feature type="domain" description="HTH araC/xylS-type" evidence="4">
    <location>
        <begin position="337"/>
        <end position="435"/>
    </location>
</feature>
<evidence type="ECO:0000313" key="6">
    <source>
        <dbReference type="Proteomes" id="UP000274920"/>
    </source>
</evidence>
<dbReference type="PANTHER" id="PTHR43280">
    <property type="entry name" value="ARAC-FAMILY TRANSCRIPTIONAL REGULATOR"/>
    <property type="match status" value="1"/>
</dbReference>
<evidence type="ECO:0000256" key="2">
    <source>
        <dbReference type="ARBA" id="ARBA00023125"/>
    </source>
</evidence>
<dbReference type="PROSITE" id="PS00041">
    <property type="entry name" value="HTH_ARAC_FAMILY_1"/>
    <property type="match status" value="1"/>
</dbReference>
<gene>
    <name evidence="5" type="ORF">EBB54_04625</name>
</gene>
<accession>A0A426DDD5</accession>
<dbReference type="GO" id="GO:0003700">
    <property type="term" value="F:DNA-binding transcription factor activity"/>
    <property type="evidence" value="ECO:0007669"/>
    <property type="project" value="InterPro"/>
</dbReference>
<dbReference type="RefSeq" id="WP_125126536.1">
    <property type="nucleotide sequence ID" value="NZ_RHJS01000002.1"/>
</dbReference>
<evidence type="ECO:0000313" key="5">
    <source>
        <dbReference type="EMBL" id="RRK30742.1"/>
    </source>
</evidence>
<organism evidence="5 6">
    <name type="scientific">Schaedlerella arabinosiphila</name>
    <dbReference type="NCBI Taxonomy" id="2044587"/>
    <lineage>
        <taxon>Bacteria</taxon>
        <taxon>Bacillati</taxon>
        <taxon>Bacillota</taxon>
        <taxon>Clostridia</taxon>
        <taxon>Lachnospirales</taxon>
        <taxon>Lachnospiraceae</taxon>
        <taxon>Schaedlerella</taxon>
    </lineage>
</organism>
<name>A0A426DDD5_9FIRM</name>
<dbReference type="Proteomes" id="UP000274920">
    <property type="component" value="Unassembled WGS sequence"/>
</dbReference>
<dbReference type="PANTHER" id="PTHR43280:SF28">
    <property type="entry name" value="HTH-TYPE TRANSCRIPTIONAL ACTIVATOR RHAS"/>
    <property type="match status" value="1"/>
</dbReference>